<dbReference type="EMBL" id="BLXX01000011">
    <property type="protein sequence ID" value="GFO60985.1"/>
    <property type="molecule type" value="Genomic_DNA"/>
</dbReference>
<comment type="caution">
    <text evidence="1">The sequence shown here is derived from an EMBL/GenBank/DDBJ whole genome shotgun (WGS) entry which is preliminary data.</text>
</comment>
<proteinExistence type="predicted"/>
<evidence type="ECO:0000313" key="1">
    <source>
        <dbReference type="EMBL" id="GFO60985.1"/>
    </source>
</evidence>
<sequence length="69" mass="8166">MEIKNKIWMNGSLEWYAYLGNDEVFLGAREVPMPLEEGDTWTNQYGDVFKVVDAEIVRQGRVEPPQRYW</sequence>
<dbReference type="Proteomes" id="UP000556026">
    <property type="component" value="Unassembled WGS sequence"/>
</dbReference>
<reference evidence="2" key="1">
    <citation type="submission" date="2020-06" db="EMBL/GenBank/DDBJ databases">
        <title>Draft genomic sequence of Geomonas sp. Red330.</title>
        <authorList>
            <person name="Itoh H."/>
            <person name="Zhenxing X."/>
            <person name="Ushijima N."/>
            <person name="Masuda Y."/>
            <person name="Shiratori Y."/>
            <person name="Senoo K."/>
        </authorList>
    </citation>
    <scope>NUCLEOTIDE SEQUENCE [LARGE SCALE GENOMIC DNA]</scope>
    <source>
        <strain evidence="2">Red330</strain>
    </source>
</reference>
<name>A0A6V8MLR2_9BACT</name>
<protein>
    <submittedName>
        <fullName evidence="1">Uncharacterized protein</fullName>
    </submittedName>
</protein>
<keyword evidence="2" id="KW-1185">Reference proteome</keyword>
<evidence type="ECO:0000313" key="2">
    <source>
        <dbReference type="Proteomes" id="UP000556026"/>
    </source>
</evidence>
<dbReference type="AlphaFoldDB" id="A0A6V8MLR2"/>
<dbReference type="RefSeq" id="WP_183355788.1">
    <property type="nucleotide sequence ID" value="NZ_BLXX01000011.1"/>
</dbReference>
<organism evidence="1 2">
    <name type="scientific">Geomonas silvestris</name>
    <dbReference type="NCBI Taxonomy" id="2740184"/>
    <lineage>
        <taxon>Bacteria</taxon>
        <taxon>Pseudomonadati</taxon>
        <taxon>Thermodesulfobacteriota</taxon>
        <taxon>Desulfuromonadia</taxon>
        <taxon>Geobacterales</taxon>
        <taxon>Geobacteraceae</taxon>
        <taxon>Geomonas</taxon>
    </lineage>
</organism>
<accession>A0A6V8MLR2</accession>
<gene>
    <name evidence="1" type="ORF">GMST_33100</name>
</gene>